<keyword evidence="7 10" id="KW-0479">Metal-binding</keyword>
<keyword evidence="3 10" id="KW-0004">4Fe-4S</keyword>
<comment type="caution">
    <text evidence="11">The sequence shown here is derived from an EMBL/GenBank/DDBJ whole genome shotgun (WGS) entry which is preliminary data.</text>
</comment>
<keyword evidence="4 10" id="KW-0963">Cytoplasm</keyword>
<keyword evidence="12" id="KW-1185">Reference proteome</keyword>
<keyword evidence="5 10" id="KW-0662">Pyridine nucleotide biosynthesis</keyword>
<organism evidence="11 12">
    <name type="scientific">Shewanella jiangmenensis</name>
    <dbReference type="NCBI Taxonomy" id="2837387"/>
    <lineage>
        <taxon>Bacteria</taxon>
        <taxon>Pseudomonadati</taxon>
        <taxon>Pseudomonadota</taxon>
        <taxon>Gammaproteobacteria</taxon>
        <taxon>Alteromonadales</taxon>
        <taxon>Shewanellaceae</taxon>
        <taxon>Shewanella</taxon>
    </lineage>
</organism>
<dbReference type="EMBL" id="JAHEPS010000005">
    <property type="protein sequence ID" value="MBT1445514.1"/>
    <property type="molecule type" value="Genomic_DNA"/>
</dbReference>
<evidence type="ECO:0000256" key="6">
    <source>
        <dbReference type="ARBA" id="ARBA00022679"/>
    </source>
</evidence>
<evidence type="ECO:0000256" key="4">
    <source>
        <dbReference type="ARBA" id="ARBA00022490"/>
    </source>
</evidence>
<evidence type="ECO:0000256" key="8">
    <source>
        <dbReference type="ARBA" id="ARBA00023004"/>
    </source>
</evidence>
<evidence type="ECO:0000256" key="1">
    <source>
        <dbReference type="ARBA" id="ARBA00005065"/>
    </source>
</evidence>
<feature type="binding site" evidence="10">
    <location>
        <position position="157"/>
    </location>
    <ligand>
        <name>iminosuccinate</name>
        <dbReference type="ChEBI" id="CHEBI:77875"/>
    </ligand>
</feature>
<feature type="binding site" evidence="10">
    <location>
        <position position="298"/>
    </location>
    <ligand>
        <name>[4Fe-4S] cluster</name>
        <dbReference type="ChEBI" id="CHEBI:49883"/>
    </ligand>
</feature>
<evidence type="ECO:0000256" key="2">
    <source>
        <dbReference type="ARBA" id="ARBA00012669"/>
    </source>
</evidence>
<feature type="binding site" evidence="10">
    <location>
        <position position="114"/>
    </location>
    <ligand>
        <name>[4Fe-4S] cluster</name>
        <dbReference type="ChEBI" id="CHEBI:49883"/>
    </ligand>
</feature>
<dbReference type="HAMAP" id="MF_00567">
    <property type="entry name" value="NadA_type1"/>
    <property type="match status" value="1"/>
</dbReference>
<dbReference type="Proteomes" id="UP001195903">
    <property type="component" value="Unassembled WGS sequence"/>
</dbReference>
<reference evidence="11 12" key="1">
    <citation type="submission" date="2021-05" db="EMBL/GenBank/DDBJ databases">
        <title>Shewanella sp. JM162201.</title>
        <authorList>
            <person name="Xu S."/>
            <person name="Li A."/>
        </authorList>
    </citation>
    <scope>NUCLEOTIDE SEQUENCE [LARGE SCALE GENOMIC DNA]</scope>
    <source>
        <strain evidence="11 12">JM162201</strain>
    </source>
</reference>
<keyword evidence="8 10" id="KW-0408">Iron</keyword>
<dbReference type="RefSeq" id="WP_214507715.1">
    <property type="nucleotide sequence ID" value="NZ_JAHEPS010000005.1"/>
</dbReference>
<dbReference type="GO" id="GO:0016740">
    <property type="term" value="F:transferase activity"/>
    <property type="evidence" value="ECO:0007669"/>
    <property type="project" value="UniProtKB-KW"/>
</dbReference>
<evidence type="ECO:0000313" key="11">
    <source>
        <dbReference type="EMBL" id="MBT1445514.1"/>
    </source>
</evidence>
<gene>
    <name evidence="10 11" type="primary">nadA</name>
    <name evidence="11" type="ORF">KJI95_13410</name>
</gene>
<evidence type="ECO:0000256" key="3">
    <source>
        <dbReference type="ARBA" id="ARBA00022485"/>
    </source>
</evidence>
<dbReference type="InterPro" id="IPR023513">
    <property type="entry name" value="Quinolinate_synth_A_type1"/>
</dbReference>
<proteinExistence type="inferred from homology"/>
<feature type="binding site" evidence="10">
    <location>
        <position position="201"/>
    </location>
    <ligand>
        <name>[4Fe-4S] cluster</name>
        <dbReference type="ChEBI" id="CHEBI:49883"/>
    </ligand>
</feature>
<sequence>MSQQAPILEPIQYPFPAKPIPLSDMEKLEYREKIKALLKARDAVLVAHYYTDPEIQALAEETGGCVSDSLEMARFGRDHPAKTLIVAGVKFMGETAKILSPEKTVLMPTLEATCSLDLGCPIESFSAFCDAHPDHTVVVYANTSAAVKARADWVVTSSIALEIVEHLDSEGKKIIWGPDRHLGSYIAKQTGAEMLLWQGECIVHDEFKAKALRELKAQYPNAAVLVHPESPASVVEMADAVGSTSQLIKAAQTMANDTFIVATDKGIFYKMQQAAPGKTLIEAPTGGNGATCKSCAHCPWMAMNGLKAIDAALSAADTTPHEIFVDEALRERAKLPLDRMLDFAKTLNMQVKGNA</sequence>
<dbReference type="PANTHER" id="PTHR30573">
    <property type="entry name" value="QUINOLINATE SYNTHETASE A"/>
    <property type="match status" value="1"/>
</dbReference>
<protein>
    <recommendedName>
        <fullName evidence="2 10">Quinolinate synthase</fullName>
        <ecNumber evidence="2 10">2.5.1.72</ecNumber>
    </recommendedName>
</protein>
<dbReference type="InterPro" id="IPR003473">
    <property type="entry name" value="NadA"/>
</dbReference>
<comment type="subcellular location">
    <subcellularLocation>
        <location evidence="10">Cytoplasm</location>
    </subcellularLocation>
</comment>
<dbReference type="SUPFAM" id="SSF142754">
    <property type="entry name" value="NadA-like"/>
    <property type="match status" value="1"/>
</dbReference>
<dbReference type="InterPro" id="IPR036094">
    <property type="entry name" value="NadA_sf"/>
</dbReference>
<feature type="binding site" evidence="10">
    <location>
        <position position="244"/>
    </location>
    <ligand>
        <name>iminosuccinate</name>
        <dbReference type="ChEBI" id="CHEBI:77875"/>
    </ligand>
</feature>
<dbReference type="PANTHER" id="PTHR30573:SF0">
    <property type="entry name" value="QUINOLINATE SYNTHASE, CHLOROPLASTIC"/>
    <property type="match status" value="1"/>
</dbReference>
<accession>A0ABS5V4X9</accession>
<dbReference type="NCBIfam" id="NF006877">
    <property type="entry name" value="PRK09375.1-1"/>
    <property type="match status" value="1"/>
</dbReference>
<keyword evidence="6 10" id="KW-0808">Transferase</keyword>
<evidence type="ECO:0000256" key="10">
    <source>
        <dbReference type="HAMAP-Rule" id="MF_00567"/>
    </source>
</evidence>
<feature type="binding site" evidence="10">
    <location>
        <begin position="140"/>
        <end position="142"/>
    </location>
    <ligand>
        <name>iminosuccinate</name>
        <dbReference type="ChEBI" id="CHEBI:77875"/>
    </ligand>
</feature>
<dbReference type="Pfam" id="PF02445">
    <property type="entry name" value="NadA"/>
    <property type="match status" value="1"/>
</dbReference>
<dbReference type="EC" id="2.5.1.72" evidence="2 10"/>
<dbReference type="NCBIfam" id="NF006878">
    <property type="entry name" value="PRK09375.1-2"/>
    <property type="match status" value="1"/>
</dbReference>
<comment type="catalytic activity">
    <reaction evidence="10">
        <text>iminosuccinate + dihydroxyacetone phosphate = quinolinate + phosphate + 2 H2O + H(+)</text>
        <dbReference type="Rhea" id="RHEA:25888"/>
        <dbReference type="ChEBI" id="CHEBI:15377"/>
        <dbReference type="ChEBI" id="CHEBI:15378"/>
        <dbReference type="ChEBI" id="CHEBI:29959"/>
        <dbReference type="ChEBI" id="CHEBI:43474"/>
        <dbReference type="ChEBI" id="CHEBI:57642"/>
        <dbReference type="ChEBI" id="CHEBI:77875"/>
        <dbReference type="EC" id="2.5.1.72"/>
    </reaction>
</comment>
<comment type="function">
    <text evidence="10">Catalyzes the condensation of iminoaspartate with dihydroxyacetone phosphate to form quinolinate.</text>
</comment>
<evidence type="ECO:0000256" key="7">
    <source>
        <dbReference type="ARBA" id="ARBA00022723"/>
    </source>
</evidence>
<comment type="cofactor">
    <cofactor evidence="10">
        <name>[4Fe-4S] cluster</name>
        <dbReference type="ChEBI" id="CHEBI:49883"/>
    </cofactor>
    <text evidence="10">Binds 1 [4Fe-4S] cluster per subunit.</text>
</comment>
<comment type="pathway">
    <text evidence="1 10">Cofactor biosynthesis; NAD(+) biosynthesis; quinolinate from iminoaspartate: step 1/1.</text>
</comment>
<feature type="binding site" evidence="10">
    <location>
        <begin position="227"/>
        <end position="229"/>
    </location>
    <ligand>
        <name>iminosuccinate</name>
        <dbReference type="ChEBI" id="CHEBI:77875"/>
    </ligand>
</feature>
<evidence type="ECO:0000256" key="5">
    <source>
        <dbReference type="ARBA" id="ARBA00022642"/>
    </source>
</evidence>
<feature type="binding site" evidence="10">
    <location>
        <position position="69"/>
    </location>
    <ligand>
        <name>iminosuccinate</name>
        <dbReference type="ChEBI" id="CHEBI:77875"/>
    </ligand>
</feature>
<keyword evidence="9 10" id="KW-0411">Iron-sulfur</keyword>
<name>A0ABS5V4X9_9GAMM</name>
<dbReference type="NCBIfam" id="TIGR00550">
    <property type="entry name" value="nadA"/>
    <property type="match status" value="1"/>
</dbReference>
<dbReference type="Gene3D" id="3.40.50.10800">
    <property type="entry name" value="NadA-like"/>
    <property type="match status" value="3"/>
</dbReference>
<evidence type="ECO:0000256" key="9">
    <source>
        <dbReference type="ARBA" id="ARBA00023014"/>
    </source>
</evidence>
<comment type="similarity">
    <text evidence="10">Belongs to the quinolinate synthase family. Type 1 subfamily.</text>
</comment>
<evidence type="ECO:0000313" key="12">
    <source>
        <dbReference type="Proteomes" id="UP001195903"/>
    </source>
</evidence>
<feature type="binding site" evidence="10">
    <location>
        <position position="48"/>
    </location>
    <ligand>
        <name>iminosuccinate</name>
        <dbReference type="ChEBI" id="CHEBI:77875"/>
    </ligand>
</feature>